<protein>
    <submittedName>
        <fullName evidence="3">Ankyrin repeat domain-containing protein</fullName>
    </submittedName>
</protein>
<dbReference type="InterPro" id="IPR002110">
    <property type="entry name" value="Ankyrin_rpt"/>
</dbReference>
<keyword evidence="1" id="KW-0040">ANK repeat</keyword>
<comment type="caution">
    <text evidence="3">The sequence shown here is derived from an EMBL/GenBank/DDBJ whole genome shotgun (WGS) entry which is preliminary data.</text>
</comment>
<dbReference type="InterPro" id="IPR036770">
    <property type="entry name" value="Ankyrin_rpt-contain_sf"/>
</dbReference>
<dbReference type="SUPFAM" id="SSF48403">
    <property type="entry name" value="Ankyrin repeat"/>
    <property type="match status" value="1"/>
</dbReference>
<proteinExistence type="predicted"/>
<sequence>MRKTFLTFAMACLVGTSAVMANDTTTTTNAPAFEMFNAVELNSFCKAIMQGDLDTVKKLIELGEDVNKKSLGMTPAIFAARYNKAEILELLIDNGANLKIKSDKGYSIKKYAELSNASDALRVIETAMGS</sequence>
<dbReference type="Proteomes" id="UP000540519">
    <property type="component" value="Unassembled WGS sequence"/>
</dbReference>
<dbReference type="PROSITE" id="PS50088">
    <property type="entry name" value="ANK_REPEAT"/>
    <property type="match status" value="1"/>
</dbReference>
<name>A0A7X2ZX38_9FLAO</name>
<dbReference type="SMART" id="SM00248">
    <property type="entry name" value="ANK"/>
    <property type="match status" value="2"/>
</dbReference>
<dbReference type="AlphaFoldDB" id="A0A7X2ZX38"/>
<dbReference type="OrthoDB" id="1374157at2"/>
<organism evidence="3 4">
    <name type="scientific">Zobellia amurskyensis</name>
    <dbReference type="NCBI Taxonomy" id="248905"/>
    <lineage>
        <taxon>Bacteria</taxon>
        <taxon>Pseudomonadati</taxon>
        <taxon>Bacteroidota</taxon>
        <taxon>Flavobacteriia</taxon>
        <taxon>Flavobacteriales</taxon>
        <taxon>Flavobacteriaceae</taxon>
        <taxon>Zobellia</taxon>
    </lineage>
</organism>
<dbReference type="PROSITE" id="PS50297">
    <property type="entry name" value="ANK_REP_REGION"/>
    <property type="match status" value="1"/>
</dbReference>
<dbReference type="RefSeq" id="WP_038235027.1">
    <property type="nucleotide sequence ID" value="NZ_RCNR01000060.1"/>
</dbReference>
<evidence type="ECO:0000313" key="3">
    <source>
        <dbReference type="EMBL" id="MUH37993.1"/>
    </source>
</evidence>
<dbReference type="Pfam" id="PF12796">
    <property type="entry name" value="Ank_2"/>
    <property type="match status" value="1"/>
</dbReference>
<gene>
    <name evidence="3" type="ORF">D9O36_19240</name>
</gene>
<keyword evidence="2" id="KW-0732">Signal</keyword>
<accession>A0A7X2ZX38</accession>
<reference evidence="3 4" key="1">
    <citation type="journal article" date="2019" name="Mar. Drugs">
        <title>Comparative Genomics and CAZyme Genome Repertoires of Marine Zobellia amurskyensis KMM 3526(T) and Zobellia laminariae KMM 3676(T).</title>
        <authorList>
            <person name="Chernysheva N."/>
            <person name="Bystritskaya E."/>
            <person name="Stenkova A."/>
            <person name="Golovkin I."/>
            <person name="Nedashkovskaya O."/>
            <person name="Isaeva M."/>
        </authorList>
    </citation>
    <scope>NUCLEOTIDE SEQUENCE [LARGE SCALE GENOMIC DNA]</scope>
    <source>
        <strain evidence="3 4">KMM 3526</strain>
    </source>
</reference>
<feature type="signal peptide" evidence="2">
    <location>
        <begin position="1"/>
        <end position="21"/>
    </location>
</feature>
<feature type="chain" id="PRO_5030913323" evidence="2">
    <location>
        <begin position="22"/>
        <end position="130"/>
    </location>
</feature>
<keyword evidence="4" id="KW-1185">Reference proteome</keyword>
<feature type="repeat" description="ANK" evidence="1">
    <location>
        <begin position="71"/>
        <end position="103"/>
    </location>
</feature>
<evidence type="ECO:0000313" key="4">
    <source>
        <dbReference type="Proteomes" id="UP000540519"/>
    </source>
</evidence>
<dbReference type="Gene3D" id="1.25.40.20">
    <property type="entry name" value="Ankyrin repeat-containing domain"/>
    <property type="match status" value="1"/>
</dbReference>
<evidence type="ECO:0000256" key="1">
    <source>
        <dbReference type="PROSITE-ProRule" id="PRU00023"/>
    </source>
</evidence>
<evidence type="ECO:0000256" key="2">
    <source>
        <dbReference type="SAM" id="SignalP"/>
    </source>
</evidence>
<dbReference type="EMBL" id="RCNR01000060">
    <property type="protein sequence ID" value="MUH37993.1"/>
    <property type="molecule type" value="Genomic_DNA"/>
</dbReference>